<dbReference type="Gramene" id="rna45347">
    <property type="protein sequence ID" value="RHN39337.1"/>
    <property type="gene ID" value="gene45347"/>
</dbReference>
<keyword evidence="1" id="KW-0812">Transmembrane</keyword>
<protein>
    <recommendedName>
        <fullName evidence="4">Transmembrane protein</fullName>
    </recommendedName>
</protein>
<gene>
    <name evidence="2" type="ORF">MtrunA17_Chr8g0342721</name>
</gene>
<keyword evidence="1" id="KW-0472">Membrane</keyword>
<evidence type="ECO:0008006" key="4">
    <source>
        <dbReference type="Google" id="ProtNLM"/>
    </source>
</evidence>
<name>A0A396GKP4_MEDTR</name>
<proteinExistence type="predicted"/>
<comment type="caution">
    <text evidence="2">The sequence shown here is derived from an EMBL/GenBank/DDBJ whole genome shotgun (WGS) entry which is preliminary data.</text>
</comment>
<sequence>MKSGFFLDVIICQGSAIFKLLSSKNQPLLVWGNAFLVLNLSLYIVNCV</sequence>
<evidence type="ECO:0000313" key="2">
    <source>
        <dbReference type="EMBL" id="RHN39337.1"/>
    </source>
</evidence>
<keyword evidence="1" id="KW-1133">Transmembrane helix</keyword>
<dbReference type="AlphaFoldDB" id="A0A396GKP4"/>
<accession>A0A396GKP4</accession>
<evidence type="ECO:0000313" key="3">
    <source>
        <dbReference type="Proteomes" id="UP000265566"/>
    </source>
</evidence>
<reference evidence="3" key="1">
    <citation type="journal article" date="2018" name="Nat. Plants">
        <title>Whole-genome landscape of Medicago truncatula symbiotic genes.</title>
        <authorList>
            <person name="Pecrix Y."/>
            <person name="Staton S.E."/>
            <person name="Sallet E."/>
            <person name="Lelandais-Briere C."/>
            <person name="Moreau S."/>
            <person name="Carrere S."/>
            <person name="Blein T."/>
            <person name="Jardinaud M.F."/>
            <person name="Latrasse D."/>
            <person name="Zouine M."/>
            <person name="Zahm M."/>
            <person name="Kreplak J."/>
            <person name="Mayjonade B."/>
            <person name="Satge C."/>
            <person name="Perez M."/>
            <person name="Cauet S."/>
            <person name="Marande W."/>
            <person name="Chantry-Darmon C."/>
            <person name="Lopez-Roques C."/>
            <person name="Bouchez O."/>
            <person name="Berard A."/>
            <person name="Debelle F."/>
            <person name="Munos S."/>
            <person name="Bendahmane A."/>
            <person name="Berges H."/>
            <person name="Niebel A."/>
            <person name="Buitink J."/>
            <person name="Frugier F."/>
            <person name="Benhamed M."/>
            <person name="Crespi M."/>
            <person name="Gouzy J."/>
            <person name="Gamas P."/>
        </authorList>
    </citation>
    <scope>NUCLEOTIDE SEQUENCE [LARGE SCALE GENOMIC DNA]</scope>
    <source>
        <strain evidence="3">cv. Jemalong A17</strain>
    </source>
</reference>
<organism evidence="2 3">
    <name type="scientific">Medicago truncatula</name>
    <name type="common">Barrel medic</name>
    <name type="synonym">Medicago tribuloides</name>
    <dbReference type="NCBI Taxonomy" id="3880"/>
    <lineage>
        <taxon>Eukaryota</taxon>
        <taxon>Viridiplantae</taxon>
        <taxon>Streptophyta</taxon>
        <taxon>Embryophyta</taxon>
        <taxon>Tracheophyta</taxon>
        <taxon>Spermatophyta</taxon>
        <taxon>Magnoliopsida</taxon>
        <taxon>eudicotyledons</taxon>
        <taxon>Gunneridae</taxon>
        <taxon>Pentapetalae</taxon>
        <taxon>rosids</taxon>
        <taxon>fabids</taxon>
        <taxon>Fabales</taxon>
        <taxon>Fabaceae</taxon>
        <taxon>Papilionoideae</taxon>
        <taxon>50 kb inversion clade</taxon>
        <taxon>NPAAA clade</taxon>
        <taxon>Hologalegina</taxon>
        <taxon>IRL clade</taxon>
        <taxon>Trifolieae</taxon>
        <taxon>Medicago</taxon>
    </lineage>
</organism>
<evidence type="ECO:0000256" key="1">
    <source>
        <dbReference type="SAM" id="Phobius"/>
    </source>
</evidence>
<dbReference type="EMBL" id="PSQE01000008">
    <property type="protein sequence ID" value="RHN39337.1"/>
    <property type="molecule type" value="Genomic_DNA"/>
</dbReference>
<feature type="transmembrane region" description="Helical" evidence="1">
    <location>
        <begin position="28"/>
        <end position="45"/>
    </location>
</feature>
<dbReference type="Proteomes" id="UP000265566">
    <property type="component" value="Chromosome 8"/>
</dbReference>